<proteinExistence type="predicted"/>
<feature type="region of interest" description="Disordered" evidence="7">
    <location>
        <begin position="627"/>
        <end position="668"/>
    </location>
</feature>
<dbReference type="AlphaFoldDB" id="A0A4P6XIQ3"/>
<evidence type="ECO:0000256" key="1">
    <source>
        <dbReference type="ARBA" id="ARBA00004123"/>
    </source>
</evidence>
<evidence type="ECO:0000256" key="2">
    <source>
        <dbReference type="ARBA" id="ARBA00022723"/>
    </source>
</evidence>
<dbReference type="CDD" id="cd00202">
    <property type="entry name" value="ZnF_GATA"/>
    <property type="match status" value="1"/>
</dbReference>
<dbReference type="GO" id="GO:0000122">
    <property type="term" value="P:negative regulation of transcription by RNA polymerase II"/>
    <property type="evidence" value="ECO:0007669"/>
    <property type="project" value="TreeGrafter"/>
</dbReference>
<sequence length="668" mass="72493">MSDLTDLSLLTSKAQAELSAGPSIMDLFSQAKRLLALQPRVENRHVRQANTRVQKELGHVPTDENNKHASESFSHSYQKPSAHPNAKVLDLLLPLSVDDLRGPVSTSVTMGKATKVKLELLARGDVTPRSMESSPNALYENRMSRESTMEPFSAEKQRSASSAKEQFLKKGQNIASSPSPTQSQHIGPSGVSTLQQNQPLRSNLTSSLQRLPKTEPSSEKVASDKANSGNSAENGEVKKPTECNNCGTLKTPLWRKDPEGNTLCNACGLFLKLHGTTRPLSLKTDVIRKRSSRRASATPRGPGLVTSLSGMPHSLSRKGSYVLEYPRNKPDYLLGIPISNSPMLMAPASAYSYGLMGSSGFCMDNKPKNVLILPKPSGGSSYHAASVPINERGIPYGMAQMSTPSSPYSTSASSQFKRKKSEVSISEMSESYGRRLAASNSLSNSYTNMGSAFAKRGFLATPQMKKNYVAGLGRTNTPQQLYGNSASSVPMNSAFPNHFPNMHATSASVTNNVYFDQIAGASPCTQQRGSISRPAGSMVSDYNPYSTSSPPVFDENVHRQSFTVPSDIPHYDGYLKNTGDSLASPAKNDDDMETDDFFKNYTSLHSENSEENTSPETVLMNDMGGKLEIKPTTTKSSLTHGLKGDFSETSIPEPPKQSSDLDWLKFDM</sequence>
<keyword evidence="4" id="KW-0862">Zinc</keyword>
<evidence type="ECO:0000256" key="5">
    <source>
        <dbReference type="ARBA" id="ARBA00023242"/>
    </source>
</evidence>
<feature type="region of interest" description="Disordered" evidence="7">
    <location>
        <begin position="127"/>
        <end position="195"/>
    </location>
</feature>
<evidence type="ECO:0000259" key="8">
    <source>
        <dbReference type="PROSITE" id="PS50114"/>
    </source>
</evidence>
<evidence type="ECO:0000256" key="6">
    <source>
        <dbReference type="PROSITE-ProRule" id="PRU00094"/>
    </source>
</evidence>
<feature type="region of interest" description="Disordered" evidence="7">
    <location>
        <begin position="287"/>
        <end position="310"/>
    </location>
</feature>
<dbReference type="InterPro" id="IPR039355">
    <property type="entry name" value="Transcription_factor_GATA"/>
</dbReference>
<dbReference type="Pfam" id="PF00320">
    <property type="entry name" value="GATA"/>
    <property type="match status" value="1"/>
</dbReference>
<dbReference type="GO" id="GO:0045944">
    <property type="term" value="P:positive regulation of transcription by RNA polymerase II"/>
    <property type="evidence" value="ECO:0007669"/>
    <property type="project" value="TreeGrafter"/>
</dbReference>
<dbReference type="SUPFAM" id="SSF57716">
    <property type="entry name" value="Glucocorticoid receptor-like (DNA-binding domain)"/>
    <property type="match status" value="1"/>
</dbReference>
<keyword evidence="5" id="KW-0539">Nucleus</keyword>
<keyword evidence="10" id="KW-1185">Reference proteome</keyword>
<dbReference type="STRING" id="2163413.A0A4P6XIQ3"/>
<dbReference type="GO" id="GO:0008270">
    <property type="term" value="F:zinc ion binding"/>
    <property type="evidence" value="ECO:0007669"/>
    <property type="project" value="UniProtKB-KW"/>
</dbReference>
<feature type="region of interest" description="Disordered" evidence="7">
    <location>
        <begin position="207"/>
        <end position="243"/>
    </location>
</feature>
<protein>
    <submittedName>
        <fullName evidence="9">GATA-binding protein</fullName>
    </submittedName>
</protein>
<dbReference type="Proteomes" id="UP000292447">
    <property type="component" value="Chromosome I"/>
</dbReference>
<accession>A0A4P6XIQ3</accession>
<dbReference type="Gene3D" id="3.30.50.10">
    <property type="entry name" value="Erythroid Transcription Factor GATA-1, subunit A"/>
    <property type="match status" value="1"/>
</dbReference>
<reference evidence="10" key="1">
    <citation type="submission" date="2019-03" db="EMBL/GenBank/DDBJ databases">
        <title>Snf2 controls pulcherriminic acid biosynthesis and connects pigmentation and antifungal activity of the yeast Metschnikowia pulcherrima.</title>
        <authorList>
            <person name="Gore-Lloyd D."/>
            <person name="Sumann I."/>
            <person name="Brachmann A.O."/>
            <person name="Schneeberger K."/>
            <person name="Ortiz-Merino R.A."/>
            <person name="Moreno-Beltran M."/>
            <person name="Schlaefli M."/>
            <person name="Kirner P."/>
            <person name="Santos Kron A."/>
            <person name="Wolfe K.H."/>
            <person name="Piel J."/>
            <person name="Ahrens C.H."/>
            <person name="Henk D."/>
            <person name="Freimoser F.M."/>
        </authorList>
    </citation>
    <scope>NUCLEOTIDE SEQUENCE [LARGE SCALE GENOMIC DNA]</scope>
    <source>
        <strain evidence="10">APC 1.2</strain>
    </source>
</reference>
<dbReference type="GO" id="GO:0000978">
    <property type="term" value="F:RNA polymerase II cis-regulatory region sequence-specific DNA binding"/>
    <property type="evidence" value="ECO:0007669"/>
    <property type="project" value="TreeGrafter"/>
</dbReference>
<dbReference type="PRINTS" id="PR00619">
    <property type="entry name" value="GATAZNFINGER"/>
</dbReference>
<evidence type="ECO:0000313" key="9">
    <source>
        <dbReference type="EMBL" id="QBM85501.1"/>
    </source>
</evidence>
<feature type="region of interest" description="Disordered" evidence="7">
    <location>
        <begin position="55"/>
        <end position="81"/>
    </location>
</feature>
<feature type="compositionally biased region" description="Basic and acidic residues" evidence="7">
    <location>
        <begin position="142"/>
        <end position="158"/>
    </location>
</feature>
<dbReference type="EMBL" id="CP034456">
    <property type="protein sequence ID" value="QBM85501.1"/>
    <property type="molecule type" value="Genomic_DNA"/>
</dbReference>
<name>A0A4P6XIQ3_9ASCO</name>
<dbReference type="PROSITE" id="PS00344">
    <property type="entry name" value="GATA_ZN_FINGER_1"/>
    <property type="match status" value="1"/>
</dbReference>
<dbReference type="InterPro" id="IPR013088">
    <property type="entry name" value="Znf_NHR/GATA"/>
</dbReference>
<dbReference type="SMART" id="SM00401">
    <property type="entry name" value="ZnF_GATA"/>
    <property type="match status" value="1"/>
</dbReference>
<feature type="compositionally biased region" description="Basic and acidic residues" evidence="7">
    <location>
        <begin position="55"/>
        <end position="70"/>
    </location>
</feature>
<comment type="subcellular location">
    <subcellularLocation>
        <location evidence="1">Nucleus</location>
    </subcellularLocation>
</comment>
<feature type="compositionally biased region" description="Polar residues" evidence="7">
    <location>
        <begin position="173"/>
        <end position="195"/>
    </location>
</feature>
<keyword evidence="3 6" id="KW-0863">Zinc-finger</keyword>
<dbReference type="FunFam" id="3.30.50.10:FF:000007">
    <property type="entry name" value="Nitrogen regulatory AreA, N-terminal"/>
    <property type="match status" value="1"/>
</dbReference>
<organism evidence="9 10">
    <name type="scientific">Metschnikowia aff. pulcherrima</name>
    <dbReference type="NCBI Taxonomy" id="2163413"/>
    <lineage>
        <taxon>Eukaryota</taxon>
        <taxon>Fungi</taxon>
        <taxon>Dikarya</taxon>
        <taxon>Ascomycota</taxon>
        <taxon>Saccharomycotina</taxon>
        <taxon>Pichiomycetes</taxon>
        <taxon>Metschnikowiaceae</taxon>
        <taxon>Metschnikowia</taxon>
    </lineage>
</organism>
<dbReference type="GO" id="GO:0000981">
    <property type="term" value="F:DNA-binding transcription factor activity, RNA polymerase II-specific"/>
    <property type="evidence" value="ECO:0007669"/>
    <property type="project" value="TreeGrafter"/>
</dbReference>
<dbReference type="PROSITE" id="PS50114">
    <property type="entry name" value="GATA_ZN_FINGER_2"/>
    <property type="match status" value="1"/>
</dbReference>
<evidence type="ECO:0000313" key="10">
    <source>
        <dbReference type="Proteomes" id="UP000292447"/>
    </source>
</evidence>
<evidence type="ECO:0000256" key="4">
    <source>
        <dbReference type="ARBA" id="ARBA00022833"/>
    </source>
</evidence>
<dbReference type="PANTHER" id="PTHR10071">
    <property type="entry name" value="TRANSCRIPTION FACTOR GATA FAMILY MEMBER"/>
    <property type="match status" value="1"/>
</dbReference>
<feature type="compositionally biased region" description="Basic and acidic residues" evidence="7">
    <location>
        <begin position="212"/>
        <end position="223"/>
    </location>
</feature>
<feature type="domain" description="GATA-type" evidence="8">
    <location>
        <begin position="237"/>
        <end position="290"/>
    </location>
</feature>
<evidence type="ECO:0000256" key="7">
    <source>
        <dbReference type="SAM" id="MobiDB-lite"/>
    </source>
</evidence>
<dbReference type="PANTHER" id="PTHR10071:SF281">
    <property type="entry name" value="BOX A-BINDING FACTOR-RELATED"/>
    <property type="match status" value="1"/>
</dbReference>
<dbReference type="InterPro" id="IPR000679">
    <property type="entry name" value="Znf_GATA"/>
</dbReference>
<dbReference type="GO" id="GO:0005634">
    <property type="term" value="C:nucleus"/>
    <property type="evidence" value="ECO:0007669"/>
    <property type="project" value="UniProtKB-SubCell"/>
</dbReference>
<evidence type="ECO:0000256" key="3">
    <source>
        <dbReference type="ARBA" id="ARBA00022771"/>
    </source>
</evidence>
<keyword evidence="2" id="KW-0479">Metal-binding</keyword>
<gene>
    <name evidence="9" type="primary">MPUL0A01200</name>
    <name evidence="9" type="ORF">METSCH_A01200</name>
</gene>